<feature type="domain" description="Transforming acidic coiled-coil-containing protein C-terminal" evidence="9">
    <location>
        <begin position="568"/>
        <end position="762"/>
    </location>
</feature>
<reference evidence="11" key="1">
    <citation type="submission" date="2013-03" db="EMBL/GenBank/DDBJ databases">
        <title>The Genome Sequence of Anopheles dirus WRAIR2.</title>
        <authorList>
            <consortium name="The Broad Institute Genomics Platform"/>
            <person name="Neafsey D.E."/>
            <person name="Walton C."/>
            <person name="Walker B."/>
            <person name="Young S.K."/>
            <person name="Zeng Q."/>
            <person name="Gargeya S."/>
            <person name="Fitzgerald M."/>
            <person name="Haas B."/>
            <person name="Abouelleil A."/>
            <person name="Allen A.W."/>
            <person name="Alvarado L."/>
            <person name="Arachchi H.M."/>
            <person name="Berlin A.M."/>
            <person name="Chapman S.B."/>
            <person name="Gainer-Dewar J."/>
            <person name="Goldberg J."/>
            <person name="Griggs A."/>
            <person name="Gujja S."/>
            <person name="Hansen M."/>
            <person name="Howarth C."/>
            <person name="Imamovic A."/>
            <person name="Ireland A."/>
            <person name="Larimer J."/>
            <person name="McCowan C."/>
            <person name="Murphy C."/>
            <person name="Pearson M."/>
            <person name="Poon T.W."/>
            <person name="Priest M."/>
            <person name="Roberts A."/>
            <person name="Saif S."/>
            <person name="Shea T."/>
            <person name="Sisk P."/>
            <person name="Sykes S."/>
            <person name="Wortman J."/>
            <person name="Nusbaum C."/>
            <person name="Birren B."/>
        </authorList>
    </citation>
    <scope>NUCLEOTIDE SEQUENCE [LARGE SCALE GENOMIC DNA]</scope>
    <source>
        <strain evidence="11">WRAIR2</strain>
    </source>
</reference>
<sequence>KKPLGRDVHVNDLWLRSSSFVRIVWLIFRLLNHNKTANMESMDISYGEAAAGNESTMIYDEEMHECSERNIHVKEFAPNDTTVQQDSNNTVYISSEITGSSNATVLLNNSFPNHSEDEHSTDSSIRFPLQDSKESNQSNIVPCSVNMAERLKFNLLNNSTPFEVPTPDKENMFAEESGQARINVFPTEAKHSSDAFPLDHPGVSSDRSSVSTFADEEEQFIPANEYNFSAADFDCLLSRGCPEPTISTSKSSTASSATPSVVNLPRNSVLINFDPLLRRQTILKPEVPRAAEGVEGDPFPCLALADFAQQQNRECAASQPTFYDTIQNTSELRNTEVSVLLLENLTPSALPLETRFVTNHKDGGVQQAKTLCCLLDTSVLVSSDTACSKLNRSSLDKTVIQKDSETADSFKSLNHLLLRTTSLGHDILGEQAEQGESLLVQIGSDVPFAYQEDSQDSTTVSEQYPAEDTTHTSDIEHTQDSVVANIPSSTVTTATVEVSIKPIEDTNSIPYLSSASCANNDLTLQNGEMLAEPQPETHNNTILNMSDDRSTTNEDGYVEVGKKCKNEEVNIADMEKKMHDVELREEGMLKRITEKDKTISKMSNVVEAYERTIAELISEKESLIRNHEAECESLKQDNEINAQHLESLEKTFSNLYAKYERMKKNAIKYKEHEEKLLEKVMKLEECLRAHEQRYEKMKSHAMSQLDIANTKLDEAIRNHSQESAKFKAQIKKEELNRISINEQLIQKSKENEELLKICDELIKSTN</sequence>
<dbReference type="VEuPathDB" id="VectorBase:ADIR009263"/>
<dbReference type="AlphaFoldDB" id="A0A182NNM8"/>
<dbReference type="GO" id="GO:0005737">
    <property type="term" value="C:cytoplasm"/>
    <property type="evidence" value="ECO:0007669"/>
    <property type="project" value="TreeGrafter"/>
</dbReference>
<dbReference type="STRING" id="7168.A0A182NNM8"/>
<dbReference type="InterPro" id="IPR007707">
    <property type="entry name" value="TACC_C"/>
</dbReference>
<dbReference type="Pfam" id="PF05010">
    <property type="entry name" value="TACC_C"/>
    <property type="match status" value="1"/>
</dbReference>
<evidence type="ECO:0000259" key="9">
    <source>
        <dbReference type="Pfam" id="PF05010"/>
    </source>
</evidence>
<dbReference type="GO" id="GO:0005856">
    <property type="term" value="C:cytoskeleton"/>
    <property type="evidence" value="ECO:0007669"/>
    <property type="project" value="UniProtKB-SubCell"/>
</dbReference>
<comment type="similarity">
    <text evidence="2">Belongs to the TACC family.</text>
</comment>
<dbReference type="Gene3D" id="1.20.5.1700">
    <property type="match status" value="1"/>
</dbReference>
<name>A0A182NNM8_9DIPT</name>
<dbReference type="InterPro" id="IPR039915">
    <property type="entry name" value="TACC"/>
</dbReference>
<comment type="subcellular location">
    <subcellularLocation>
        <location evidence="1">Cytoplasm</location>
        <location evidence="1">Cytoskeleton</location>
    </subcellularLocation>
</comment>
<dbReference type="PANTHER" id="PTHR13924:SF10">
    <property type="entry name" value="TRANSFORMING ACIDIC COILED-COIL PROTEIN, ISOFORM K"/>
    <property type="match status" value="1"/>
</dbReference>
<evidence type="ECO:0000313" key="10">
    <source>
        <dbReference type="EnsemblMetazoa" id="ADIR009263-PA"/>
    </source>
</evidence>
<proteinExistence type="inferred from homology"/>
<evidence type="ECO:0000256" key="3">
    <source>
        <dbReference type="ARBA" id="ARBA00022490"/>
    </source>
</evidence>
<evidence type="ECO:0000256" key="7">
    <source>
        <dbReference type="SAM" id="Coils"/>
    </source>
</evidence>
<evidence type="ECO:0000256" key="8">
    <source>
        <dbReference type="SAM" id="MobiDB-lite"/>
    </source>
</evidence>
<evidence type="ECO:0000256" key="4">
    <source>
        <dbReference type="ARBA" id="ARBA00022553"/>
    </source>
</evidence>
<keyword evidence="3" id="KW-0963">Cytoplasm</keyword>
<dbReference type="EnsemblMetazoa" id="ADIR009263-RA">
    <property type="protein sequence ID" value="ADIR009263-PA"/>
    <property type="gene ID" value="ADIR009263"/>
</dbReference>
<dbReference type="GO" id="GO:0007052">
    <property type="term" value="P:mitotic spindle organization"/>
    <property type="evidence" value="ECO:0007669"/>
    <property type="project" value="InterPro"/>
</dbReference>
<dbReference type="GO" id="GO:0007097">
    <property type="term" value="P:nuclear migration"/>
    <property type="evidence" value="ECO:0007669"/>
    <property type="project" value="TreeGrafter"/>
</dbReference>
<keyword evidence="6" id="KW-0206">Cytoskeleton</keyword>
<reference evidence="10" key="2">
    <citation type="submission" date="2020-05" db="UniProtKB">
        <authorList>
            <consortium name="EnsemblMetazoa"/>
        </authorList>
    </citation>
    <scope>IDENTIFICATION</scope>
    <source>
        <strain evidence="10">WRAIR2</strain>
    </source>
</reference>
<keyword evidence="11" id="KW-1185">Reference proteome</keyword>
<evidence type="ECO:0000256" key="6">
    <source>
        <dbReference type="ARBA" id="ARBA00023212"/>
    </source>
</evidence>
<feature type="region of interest" description="Disordered" evidence="8">
    <location>
        <begin position="534"/>
        <end position="555"/>
    </location>
</feature>
<keyword evidence="4" id="KW-0597">Phosphoprotein</keyword>
<keyword evidence="5 7" id="KW-0175">Coiled coil</keyword>
<evidence type="ECO:0000256" key="1">
    <source>
        <dbReference type="ARBA" id="ARBA00004245"/>
    </source>
</evidence>
<feature type="compositionally biased region" description="Basic and acidic residues" evidence="8">
    <location>
        <begin position="468"/>
        <end position="479"/>
    </location>
</feature>
<dbReference type="Proteomes" id="UP000075884">
    <property type="component" value="Unassembled WGS sequence"/>
</dbReference>
<evidence type="ECO:0000256" key="2">
    <source>
        <dbReference type="ARBA" id="ARBA00009423"/>
    </source>
</evidence>
<organism evidence="10 11">
    <name type="scientific">Anopheles dirus</name>
    <dbReference type="NCBI Taxonomy" id="7168"/>
    <lineage>
        <taxon>Eukaryota</taxon>
        <taxon>Metazoa</taxon>
        <taxon>Ecdysozoa</taxon>
        <taxon>Arthropoda</taxon>
        <taxon>Hexapoda</taxon>
        <taxon>Insecta</taxon>
        <taxon>Pterygota</taxon>
        <taxon>Neoptera</taxon>
        <taxon>Endopterygota</taxon>
        <taxon>Diptera</taxon>
        <taxon>Nematocera</taxon>
        <taxon>Culicoidea</taxon>
        <taxon>Culicidae</taxon>
        <taxon>Anophelinae</taxon>
        <taxon>Anopheles</taxon>
    </lineage>
</organism>
<evidence type="ECO:0000256" key="5">
    <source>
        <dbReference type="ARBA" id="ARBA00023054"/>
    </source>
</evidence>
<accession>A0A182NNM8</accession>
<evidence type="ECO:0000313" key="11">
    <source>
        <dbReference type="Proteomes" id="UP000075884"/>
    </source>
</evidence>
<protein>
    <recommendedName>
        <fullName evidence="9">Transforming acidic coiled-coil-containing protein C-terminal domain-containing protein</fullName>
    </recommendedName>
</protein>
<feature type="coiled-coil region" evidence="7">
    <location>
        <begin position="564"/>
        <end position="736"/>
    </location>
</feature>
<feature type="region of interest" description="Disordered" evidence="8">
    <location>
        <begin position="452"/>
        <end position="480"/>
    </location>
</feature>
<dbReference type="PANTHER" id="PTHR13924">
    <property type="entry name" value="TRANSFORMING ACIDIC COILED-COIL CONTAINING PROTEIN 1/2"/>
    <property type="match status" value="1"/>
</dbReference>
<dbReference type="FunFam" id="1.20.5.1700:FF:000001">
    <property type="entry name" value="Transforming acidic coiled-coil-containing protein 1 isoform 2"/>
    <property type="match status" value="1"/>
</dbReference>